<dbReference type="NCBIfam" id="TIGR00229">
    <property type="entry name" value="sensory_box"/>
    <property type="match status" value="6"/>
</dbReference>
<dbReference type="Gene3D" id="1.10.287.130">
    <property type="match status" value="1"/>
</dbReference>
<dbReference type="FunFam" id="3.30.565.10:FF:000023">
    <property type="entry name" value="PAS domain-containing sensor histidine kinase"/>
    <property type="match status" value="1"/>
</dbReference>
<dbReference type="SMART" id="SM00387">
    <property type="entry name" value="HATPase_c"/>
    <property type="match status" value="1"/>
</dbReference>
<evidence type="ECO:0000256" key="2">
    <source>
        <dbReference type="ARBA" id="ARBA00004236"/>
    </source>
</evidence>
<keyword evidence="8" id="KW-0418">Kinase</keyword>
<evidence type="ECO:0000256" key="7">
    <source>
        <dbReference type="ARBA" id="ARBA00022741"/>
    </source>
</evidence>
<dbReference type="Pfam" id="PF08448">
    <property type="entry name" value="PAS_4"/>
    <property type="match status" value="3"/>
</dbReference>
<comment type="catalytic activity">
    <reaction evidence="1">
        <text>ATP + protein L-histidine = ADP + protein N-phospho-L-histidine.</text>
        <dbReference type="EC" id="2.7.13.3"/>
    </reaction>
</comment>
<dbReference type="CDD" id="cd00075">
    <property type="entry name" value="HATPase"/>
    <property type="match status" value="1"/>
</dbReference>
<evidence type="ECO:0000256" key="9">
    <source>
        <dbReference type="ARBA" id="ARBA00022840"/>
    </source>
</evidence>
<evidence type="ECO:0000256" key="8">
    <source>
        <dbReference type="ARBA" id="ARBA00022777"/>
    </source>
</evidence>
<dbReference type="Pfam" id="PF13188">
    <property type="entry name" value="PAS_8"/>
    <property type="match status" value="1"/>
</dbReference>
<dbReference type="InterPro" id="IPR013656">
    <property type="entry name" value="PAS_4"/>
</dbReference>
<dbReference type="GO" id="GO:0000155">
    <property type="term" value="F:phosphorelay sensor kinase activity"/>
    <property type="evidence" value="ECO:0007669"/>
    <property type="project" value="InterPro"/>
</dbReference>
<dbReference type="Pfam" id="PF00512">
    <property type="entry name" value="HisKA"/>
    <property type="match status" value="1"/>
</dbReference>
<evidence type="ECO:0000256" key="5">
    <source>
        <dbReference type="ARBA" id="ARBA00022553"/>
    </source>
</evidence>
<dbReference type="CDD" id="cd00130">
    <property type="entry name" value="PAS"/>
    <property type="match status" value="5"/>
</dbReference>
<evidence type="ECO:0000259" key="13">
    <source>
        <dbReference type="PROSITE" id="PS50112"/>
    </source>
</evidence>
<feature type="domain" description="PAC" evidence="14">
    <location>
        <begin position="205"/>
        <end position="257"/>
    </location>
</feature>
<keyword evidence="5" id="KW-0597">Phosphoprotein</keyword>
<dbReference type="InterPro" id="IPR003594">
    <property type="entry name" value="HATPase_dom"/>
</dbReference>
<dbReference type="SMART" id="SM00086">
    <property type="entry name" value="PAC"/>
    <property type="match status" value="4"/>
</dbReference>
<dbReference type="InterPro" id="IPR000014">
    <property type="entry name" value="PAS"/>
</dbReference>
<reference evidence="16" key="1">
    <citation type="submission" date="2017-09" db="EMBL/GenBank/DDBJ databases">
        <title>Depth-based differentiation of microbial function through sediment-hosted aquifers and enrichment of novel symbionts in the deep terrestrial subsurface.</title>
        <authorList>
            <person name="Probst A.J."/>
            <person name="Ladd B."/>
            <person name="Jarett J.K."/>
            <person name="Geller-Mcgrath D.E."/>
            <person name="Sieber C.M.K."/>
            <person name="Emerson J.B."/>
            <person name="Anantharaman K."/>
            <person name="Thomas B.C."/>
            <person name="Malmstrom R."/>
            <person name="Stieglmeier M."/>
            <person name="Klingl A."/>
            <person name="Woyke T."/>
            <person name="Ryan C.M."/>
            <person name="Banfield J.F."/>
        </authorList>
    </citation>
    <scope>NUCLEOTIDE SEQUENCE [LARGE SCALE GENOMIC DNA]</scope>
</reference>
<gene>
    <name evidence="15" type="ORF">COT80_01420</name>
</gene>
<dbReference type="GO" id="GO:0005886">
    <property type="term" value="C:plasma membrane"/>
    <property type="evidence" value="ECO:0007669"/>
    <property type="project" value="UniProtKB-SubCell"/>
</dbReference>
<dbReference type="PANTHER" id="PTHR43304">
    <property type="entry name" value="PHYTOCHROME-LIKE PROTEIN CPH1"/>
    <property type="match status" value="1"/>
</dbReference>
<feature type="domain" description="PAS" evidence="13">
    <location>
        <begin position="651"/>
        <end position="724"/>
    </location>
</feature>
<evidence type="ECO:0000256" key="6">
    <source>
        <dbReference type="ARBA" id="ARBA00022679"/>
    </source>
</evidence>
<accession>A0A2H0W4D3</accession>
<dbReference type="CDD" id="cd00082">
    <property type="entry name" value="HisKA"/>
    <property type="match status" value="1"/>
</dbReference>
<keyword evidence="6" id="KW-0808">Transferase</keyword>
<name>A0A2H0W4D3_9BACT</name>
<dbReference type="PROSITE" id="PS50109">
    <property type="entry name" value="HIS_KIN"/>
    <property type="match status" value="1"/>
</dbReference>
<dbReference type="SUPFAM" id="SSF55785">
    <property type="entry name" value="PYP-like sensor domain (PAS domain)"/>
    <property type="match status" value="6"/>
</dbReference>
<keyword evidence="7" id="KW-0547">Nucleotide-binding</keyword>
<dbReference type="Gene3D" id="3.30.565.10">
    <property type="entry name" value="Histidine kinase-like ATPase, C-terminal domain"/>
    <property type="match status" value="1"/>
</dbReference>
<dbReference type="SMART" id="SM00388">
    <property type="entry name" value="HisKA"/>
    <property type="match status" value="1"/>
</dbReference>
<evidence type="ECO:0000256" key="4">
    <source>
        <dbReference type="ARBA" id="ARBA00022475"/>
    </source>
</evidence>
<dbReference type="GO" id="GO:0005524">
    <property type="term" value="F:ATP binding"/>
    <property type="evidence" value="ECO:0007669"/>
    <property type="project" value="UniProtKB-KW"/>
</dbReference>
<comment type="subcellular location">
    <subcellularLocation>
        <location evidence="2">Cell membrane</location>
    </subcellularLocation>
</comment>
<evidence type="ECO:0000256" key="11">
    <source>
        <dbReference type="ARBA" id="ARBA00023136"/>
    </source>
</evidence>
<proteinExistence type="predicted"/>
<dbReference type="InterPro" id="IPR036097">
    <property type="entry name" value="HisK_dim/P_sf"/>
</dbReference>
<dbReference type="Pfam" id="PF13426">
    <property type="entry name" value="PAS_9"/>
    <property type="match status" value="2"/>
</dbReference>
<dbReference type="InterPro" id="IPR036890">
    <property type="entry name" value="HATPase_C_sf"/>
</dbReference>
<dbReference type="SMART" id="SM00091">
    <property type="entry name" value="PAS"/>
    <property type="match status" value="6"/>
</dbReference>
<dbReference type="InterPro" id="IPR004358">
    <property type="entry name" value="Sig_transdc_His_kin-like_C"/>
</dbReference>
<evidence type="ECO:0000313" key="15">
    <source>
        <dbReference type="EMBL" id="PIS06213.1"/>
    </source>
</evidence>
<feature type="domain" description="Histidine kinase" evidence="12">
    <location>
        <begin position="785"/>
        <end position="1006"/>
    </location>
</feature>
<dbReference type="PRINTS" id="PR00344">
    <property type="entry name" value="BCTRLSENSOR"/>
</dbReference>
<dbReference type="PROSITE" id="PS50112">
    <property type="entry name" value="PAS"/>
    <property type="match status" value="5"/>
</dbReference>
<keyword evidence="9" id="KW-0067">ATP-binding</keyword>
<feature type="domain" description="PAC" evidence="14">
    <location>
        <begin position="586"/>
        <end position="643"/>
    </location>
</feature>
<feature type="domain" description="PAS" evidence="13">
    <location>
        <begin position="9"/>
        <end position="51"/>
    </location>
</feature>
<dbReference type="PANTHER" id="PTHR43304:SF1">
    <property type="entry name" value="PAC DOMAIN-CONTAINING PROTEIN"/>
    <property type="match status" value="1"/>
</dbReference>
<dbReference type="InterPro" id="IPR035965">
    <property type="entry name" value="PAS-like_dom_sf"/>
</dbReference>
<feature type="domain" description="PAS" evidence="13">
    <location>
        <begin position="515"/>
        <end position="586"/>
    </location>
</feature>
<feature type="domain" description="PAS" evidence="13">
    <location>
        <begin position="387"/>
        <end position="460"/>
    </location>
</feature>
<feature type="domain" description="PAC" evidence="14">
    <location>
        <begin position="729"/>
        <end position="781"/>
    </location>
</feature>
<evidence type="ECO:0000256" key="10">
    <source>
        <dbReference type="ARBA" id="ARBA00023012"/>
    </source>
</evidence>
<dbReference type="InterPro" id="IPR052162">
    <property type="entry name" value="Sensor_kinase/Photoreceptor"/>
</dbReference>
<dbReference type="Pfam" id="PF02518">
    <property type="entry name" value="HATPase_c"/>
    <property type="match status" value="1"/>
</dbReference>
<protein>
    <recommendedName>
        <fullName evidence="3">histidine kinase</fullName>
        <ecNumber evidence="3">2.7.13.3</ecNumber>
    </recommendedName>
</protein>
<dbReference type="AlphaFoldDB" id="A0A2H0W4D3"/>
<keyword evidence="11" id="KW-0472">Membrane</keyword>
<dbReference type="SUPFAM" id="SSF55874">
    <property type="entry name" value="ATPase domain of HSP90 chaperone/DNA topoisomerase II/histidine kinase"/>
    <property type="match status" value="1"/>
</dbReference>
<dbReference type="Proteomes" id="UP000229056">
    <property type="component" value="Unassembled WGS sequence"/>
</dbReference>
<dbReference type="InterPro" id="IPR000700">
    <property type="entry name" value="PAS-assoc_C"/>
</dbReference>
<comment type="caution">
    <text evidence="15">The sequence shown here is derived from an EMBL/GenBank/DDBJ whole genome shotgun (WGS) entry which is preliminary data.</text>
</comment>
<dbReference type="InterPro" id="IPR005467">
    <property type="entry name" value="His_kinase_dom"/>
</dbReference>
<evidence type="ECO:0000313" key="16">
    <source>
        <dbReference type="Proteomes" id="UP000229056"/>
    </source>
</evidence>
<dbReference type="EMBL" id="PEZY01000005">
    <property type="protein sequence ID" value="PIS06213.1"/>
    <property type="molecule type" value="Genomic_DNA"/>
</dbReference>
<dbReference type="EC" id="2.7.13.3" evidence="3"/>
<dbReference type="InterPro" id="IPR003661">
    <property type="entry name" value="HisK_dim/P_dom"/>
</dbReference>
<keyword evidence="10" id="KW-0902">Two-component regulatory system</keyword>
<dbReference type="InterPro" id="IPR001610">
    <property type="entry name" value="PAC"/>
</dbReference>
<feature type="domain" description="PAS" evidence="13">
    <location>
        <begin position="133"/>
        <end position="203"/>
    </location>
</feature>
<dbReference type="PROSITE" id="PS50113">
    <property type="entry name" value="PAC"/>
    <property type="match status" value="3"/>
</dbReference>
<organism evidence="15 16">
    <name type="scientific">Candidatus Buchananbacteria bacterium CG10_big_fil_rev_8_21_14_0_10_33_19</name>
    <dbReference type="NCBI Taxonomy" id="1974525"/>
    <lineage>
        <taxon>Bacteria</taxon>
        <taxon>Candidatus Buchananiibacteriota</taxon>
    </lineage>
</organism>
<keyword evidence="4" id="KW-1003">Cell membrane</keyword>
<evidence type="ECO:0000259" key="14">
    <source>
        <dbReference type="PROSITE" id="PS50113"/>
    </source>
</evidence>
<evidence type="ECO:0000256" key="3">
    <source>
        <dbReference type="ARBA" id="ARBA00012438"/>
    </source>
</evidence>
<evidence type="ECO:0000256" key="1">
    <source>
        <dbReference type="ARBA" id="ARBA00000085"/>
    </source>
</evidence>
<dbReference type="SUPFAM" id="SSF47384">
    <property type="entry name" value="Homodimeric domain of signal transducing histidine kinase"/>
    <property type="match status" value="1"/>
</dbReference>
<dbReference type="Gene3D" id="3.30.450.20">
    <property type="entry name" value="PAS domain"/>
    <property type="match status" value="6"/>
</dbReference>
<sequence length="1006" mass="113656">MKKEIYKLIEKERGSFFNKVSDAIFIADTDGKIIDANKAAQKMTGWSLKELRTMHQRDLHPKEANKQFSGSFQKHIKSGGGTISKVSVLTKSGKLLNVNISAGLININGRGYIQGIFNDVTKEHQLAEKLLKQLSDYQVLSDNNSDFIFTLDRNYNILSLNKSAFKLFRGKSKSLIGKSIKSLFPPKISKGYIESLNKVVKTKQVLTEESTMSVNGQTLYIGTTLVPLLDKNGDVYAVFGNVHNLTERRLAERELQESEEKYRSIFDSADDGIFLMVGEKFIDCNSSVIKMFGCHDKKDVVDHTPFDFSPVAQPDGKKSSKKGMAFIKKVLNGQSQRFYWQHQTKTGILFDAEVSLNRVVVGGDVLIQAIVRDITKQKNDEEKIIQNEERYRSVFNASNDIIVLFDKSGHIIDVNSKWQKIIGYSPKVFIGKHFSQLKDIMTPTRLKTMASNFRKVVTGKPVKLDNLILKNSRNQDTTLEPSISIRKMSGKIIGLMVTLKDITIREGIKNELVNQKSKFEAIFDVLPDFVIYKSADDKFLEVNKAFVDWIGLPKSKIIGKRSIDFIKDKKVAKITRKDDLEVIKSGKPKFNIVRQFTSPYNNNSMWGLYSKVPFFDLNGKVIGTLTVTSDITKIVESEKELEKINNLNFEKSERLQAVLEHIGDYVFVIDTDYKITMLNKVSYQLLGCKPEEVIGKNYKEVFNFVYEKNHQINDQFIIQAMENGTISELSNHTILVQKNNDAMPVDDSAAPIKDESGNITGCVVVFRDVSRERNIDKIKTEFVSIASHQLRTPLTGIKWFLELLLNQNIGKLNDKQLEFLNQISESNERMISLVADLLSVSKIETGDQKFSIIKSNIDIFPIIKSVIVDNTALAQEKKVKIIVCKSAPAKIIALADAEHIRQVFQNLISNAIKYSNENGIVEIGYKPDKKDVTFFIKDDGIGIPLGQQKRVFEKFFRADNVITKETSGTGLGLYIANAIVKGHGGKIWFKSKLGVGTTFYFSILKK</sequence>
<evidence type="ECO:0000259" key="12">
    <source>
        <dbReference type="PROSITE" id="PS50109"/>
    </source>
</evidence>